<feature type="compositionally biased region" description="Low complexity" evidence="1">
    <location>
        <begin position="406"/>
        <end position="423"/>
    </location>
</feature>
<evidence type="ECO:0000313" key="3">
    <source>
        <dbReference type="EMBL" id="RMY00008.1"/>
    </source>
</evidence>
<dbReference type="PANTHER" id="PTHR39463:SF1">
    <property type="entry name" value="MEDUSA"/>
    <property type="match status" value="1"/>
</dbReference>
<feature type="region of interest" description="Disordered" evidence="1">
    <location>
        <begin position="349"/>
        <end position="427"/>
    </location>
</feature>
<feature type="region of interest" description="Disordered" evidence="1">
    <location>
        <begin position="710"/>
        <end position="736"/>
    </location>
</feature>
<protein>
    <recommendedName>
        <fullName evidence="2">DUF7082 domain-containing protein</fullName>
    </recommendedName>
</protein>
<evidence type="ECO:0000256" key="1">
    <source>
        <dbReference type="SAM" id="MobiDB-lite"/>
    </source>
</evidence>
<feature type="compositionally biased region" description="Polar residues" evidence="1">
    <location>
        <begin position="382"/>
        <end position="401"/>
    </location>
</feature>
<feature type="compositionally biased region" description="Polar residues" evidence="1">
    <location>
        <begin position="711"/>
        <end position="723"/>
    </location>
</feature>
<feature type="compositionally biased region" description="Polar residues" evidence="1">
    <location>
        <begin position="289"/>
        <end position="304"/>
    </location>
</feature>
<accession>A0A3M6YAD0</accession>
<dbReference type="InterPro" id="IPR055509">
    <property type="entry name" value="DUF7082"/>
</dbReference>
<feature type="compositionally biased region" description="Low complexity" evidence="1">
    <location>
        <begin position="272"/>
        <end position="288"/>
    </location>
</feature>
<feature type="compositionally biased region" description="Low complexity" evidence="1">
    <location>
        <begin position="367"/>
        <end position="381"/>
    </location>
</feature>
<dbReference type="GO" id="GO:0005634">
    <property type="term" value="C:nucleus"/>
    <property type="evidence" value="ECO:0007669"/>
    <property type="project" value="TreeGrafter"/>
</dbReference>
<comment type="caution">
    <text evidence="3">The sequence shown here is derived from an EMBL/GenBank/DDBJ whole genome shotgun (WGS) entry which is preliminary data.</text>
</comment>
<dbReference type="PANTHER" id="PTHR39463">
    <property type="entry name" value="MEDUSA"/>
    <property type="match status" value="1"/>
</dbReference>
<dbReference type="AlphaFoldDB" id="A0A3M6YAD0"/>
<dbReference type="VEuPathDB" id="FungiDB:BTJ68_10097"/>
<sequence>MHYPKSERRDSKTIVVVDEDCGVPTSLVESYRSFQDNGPLAPFDPQELLMSMSEYDKPQTYDVYDYQSATRPGHGQDYTTYGPHSAYPPYSEQHVATQAQVPSGLPSALSLVPGAQQYTGAHDPVASRYEPYAQHPAYLHTAPRPRPVITSITPNQGQQGTRVTVYFQAAYDLDCPPTQAFLMFGTNKCQSVLQKTAQHDQGFCYSMAAYAPPLQSTNSPSPVPLHLIFDDSLIAWDSPELEIGNFTYLDAPTPIYYAGDSPQTTSKKRKLSPTTSPRRSPSKKSSISQLGPLSQTQSAYTQSGAALPNPLSPFRRPSLPDAYSRRFSGPDYPLPSYNAAVPAAQQYYGPQTTPTFQHGQSPSWTFKQPTQSSAKSPSSATMSGSARPSSMIPSPATTNNPPLVRTSTLQSPTTSGTGSSAPSPFNPYTVYPANAKAQLQIKGDLNKMTDNWTDEEWKAGRRLVQFTRTQSGNVIEATFEPVTPEERIPNSICVSCIWWAEKRLCYVTSVDTISLLESLVAVRFTVEEKNRIRRNLEGFRPETVSKVKADSEDFFKLIMGFPNPKPRNIEKDVKVFPWRVLATALKKIIGKYASYPSPPDTGCIRLRELTANLIAYSSTAGLLQSAAGPSYTAHPGLDTGIDHQHRAAASPRSTSSSTTSHAAHGYPSAVLPTNAYSPAHGHIGTPVTAAGSLGLGPSAGPPDLRLAVPGSTASSTTLPSWHQPSAHYPSDVSSSATLRTPSTGTWDFGGNYLHSSAVSPATGLPSSAQAYDYQPARFSALTGQTTMSTEHTRFVPLQYYGDQSQPTSMP</sequence>
<feature type="compositionally biased region" description="Polar residues" evidence="1">
    <location>
        <begin position="349"/>
        <end position="366"/>
    </location>
</feature>
<proteinExistence type="predicted"/>
<feature type="domain" description="DUF7082" evidence="2">
    <location>
        <begin position="436"/>
        <end position="589"/>
    </location>
</feature>
<evidence type="ECO:0000313" key="4">
    <source>
        <dbReference type="Proteomes" id="UP000276864"/>
    </source>
</evidence>
<gene>
    <name evidence="3" type="ORF">D0866_15981</name>
</gene>
<dbReference type="Pfam" id="PF23305">
    <property type="entry name" value="DUF7082"/>
    <property type="match status" value="1"/>
</dbReference>
<feature type="compositionally biased region" description="Low complexity" evidence="1">
    <location>
        <begin position="647"/>
        <end position="664"/>
    </location>
</feature>
<dbReference type="EMBL" id="QWIM01003526">
    <property type="protein sequence ID" value="RMY00008.1"/>
    <property type="molecule type" value="Genomic_DNA"/>
</dbReference>
<dbReference type="Proteomes" id="UP000276864">
    <property type="component" value="Unassembled WGS sequence"/>
</dbReference>
<feature type="region of interest" description="Disordered" evidence="1">
    <location>
        <begin position="258"/>
        <end position="327"/>
    </location>
</feature>
<organism evidence="3 4">
    <name type="scientific">Hortaea werneckii</name>
    <name type="common">Black yeast</name>
    <name type="synonym">Cladosporium werneckii</name>
    <dbReference type="NCBI Taxonomy" id="91943"/>
    <lineage>
        <taxon>Eukaryota</taxon>
        <taxon>Fungi</taxon>
        <taxon>Dikarya</taxon>
        <taxon>Ascomycota</taxon>
        <taxon>Pezizomycotina</taxon>
        <taxon>Dothideomycetes</taxon>
        <taxon>Dothideomycetidae</taxon>
        <taxon>Mycosphaerellales</taxon>
        <taxon>Teratosphaeriaceae</taxon>
        <taxon>Hortaea</taxon>
    </lineage>
</organism>
<reference evidence="3 4" key="1">
    <citation type="journal article" date="2018" name="BMC Genomics">
        <title>Genomic evidence for intraspecific hybridization in a clonal and extremely halotolerant yeast.</title>
        <authorList>
            <person name="Gostincar C."/>
            <person name="Stajich J.E."/>
            <person name="Zupancic J."/>
            <person name="Zalar P."/>
            <person name="Gunde-Cimerman N."/>
        </authorList>
    </citation>
    <scope>NUCLEOTIDE SEQUENCE [LARGE SCALE GENOMIC DNA]</scope>
    <source>
        <strain evidence="3 4">EXF-6651</strain>
    </source>
</reference>
<feature type="region of interest" description="Disordered" evidence="1">
    <location>
        <begin position="634"/>
        <end position="664"/>
    </location>
</feature>
<name>A0A3M6YAD0_HORWE</name>
<evidence type="ECO:0000259" key="2">
    <source>
        <dbReference type="Pfam" id="PF23305"/>
    </source>
</evidence>